<protein>
    <recommendedName>
        <fullName evidence="3">Snf7 family protein</fullName>
    </recommendedName>
</protein>
<dbReference type="EMBL" id="CP026309">
    <property type="protein sequence ID" value="AUV81918.1"/>
    <property type="molecule type" value="Genomic_DNA"/>
</dbReference>
<gene>
    <name evidence="1" type="ORF">C2R22_09865</name>
</gene>
<evidence type="ECO:0008006" key="3">
    <source>
        <dbReference type="Google" id="ProtNLM"/>
    </source>
</evidence>
<accession>A0A2I8VJ19</accession>
<dbReference type="Proteomes" id="UP000236584">
    <property type="component" value="Chromosome"/>
</dbReference>
<evidence type="ECO:0000313" key="2">
    <source>
        <dbReference type="Proteomes" id="UP000236584"/>
    </source>
</evidence>
<keyword evidence="2" id="KW-1185">Reference proteome</keyword>
<dbReference type="RefSeq" id="WP_103425607.1">
    <property type="nucleotide sequence ID" value="NZ_CP026309.1"/>
</dbReference>
<name>A0A2I8VJ19_9EURY</name>
<dbReference type="KEGG" id="srub:C2R22_09865"/>
<dbReference type="AlphaFoldDB" id="A0A2I8VJ19"/>
<sequence length="215" mass="24234">MKLREWVFGGKDFKTMLDPTVYSDEEISRDKHKANILMTQYEQEMNKHAASYKRLIKEGAEAGELQRKNLAMRARMEKQRYNQKKQLFTMMSTKLAAVMSLEMAREMARAKSQDGGLVIDTVFTAAEAQQIHSQVLDSMTDLGVRNEAMEKFVDTLNIPVVSDEVTEDSAEITAMERIAAGDRGADELDIEDEFGAEFDPAEMDVSDVDFDEAAG</sequence>
<proteinExistence type="predicted"/>
<reference evidence="1 2" key="1">
    <citation type="submission" date="2018-01" db="EMBL/GenBank/DDBJ databases">
        <title>Complete genome sequence of Salinigranum rubrum GX10T, an extremely halophilic archaeon isolated from a marine solar saltern.</title>
        <authorList>
            <person name="Han S."/>
        </authorList>
    </citation>
    <scope>NUCLEOTIDE SEQUENCE [LARGE SCALE GENOMIC DNA]</scope>
    <source>
        <strain evidence="1 2">GX10</strain>
    </source>
</reference>
<organism evidence="1 2">
    <name type="scientific">Salinigranum rubrum</name>
    <dbReference type="NCBI Taxonomy" id="755307"/>
    <lineage>
        <taxon>Archaea</taxon>
        <taxon>Methanobacteriati</taxon>
        <taxon>Methanobacteriota</taxon>
        <taxon>Stenosarchaea group</taxon>
        <taxon>Halobacteria</taxon>
        <taxon>Halobacteriales</taxon>
        <taxon>Haloferacaceae</taxon>
        <taxon>Salinigranum</taxon>
    </lineage>
</organism>
<dbReference type="GeneID" id="35592398"/>
<evidence type="ECO:0000313" key="1">
    <source>
        <dbReference type="EMBL" id="AUV81918.1"/>
    </source>
</evidence>